<dbReference type="PATRIC" id="fig|1263870.3.peg.5047"/>
<feature type="chain" id="PRO_5004072654" evidence="2">
    <location>
        <begin position="29"/>
        <end position="451"/>
    </location>
</feature>
<keyword evidence="4" id="KW-0969">Cilium</keyword>
<dbReference type="PANTHER" id="PTHR36307:SF1">
    <property type="entry name" value="FLAGELLA BASAL BODY P-RING FORMATION PROTEIN FLGA"/>
    <property type="match status" value="1"/>
</dbReference>
<dbReference type="NCBIfam" id="TIGR03170">
    <property type="entry name" value="flgA_cterm"/>
    <property type="match status" value="1"/>
</dbReference>
<feature type="region of interest" description="Disordered" evidence="1">
    <location>
        <begin position="192"/>
        <end position="211"/>
    </location>
</feature>
<accession>M5TXQ7</accession>
<name>M5TXQ7_9BACT</name>
<comment type="caution">
    <text evidence="4">The sequence shown here is derived from an EMBL/GenBank/DDBJ whole genome shotgun (WGS) entry which is preliminary data.</text>
</comment>
<organism evidence="4 5">
    <name type="scientific">Rhodopirellula sallentina SM41</name>
    <dbReference type="NCBI Taxonomy" id="1263870"/>
    <lineage>
        <taxon>Bacteria</taxon>
        <taxon>Pseudomonadati</taxon>
        <taxon>Planctomycetota</taxon>
        <taxon>Planctomycetia</taxon>
        <taxon>Pirellulales</taxon>
        <taxon>Pirellulaceae</taxon>
        <taxon>Rhodopirellula</taxon>
    </lineage>
</organism>
<protein>
    <submittedName>
        <fullName evidence="4">LfgA (Potential lateral flagellar protein FlgA)</fullName>
    </submittedName>
</protein>
<keyword evidence="4" id="KW-0282">Flagellum</keyword>
<sequence>MPHESVAVCAVAALGALLSLLSAHDLPAQTPLDEEVTTPLYSSHRGSVSVVPKVSPDTPSSTRIGMIDADTRWQFVTREEIEVARSIIRLSDVIRPLESNLVAWQRLADASIGLMPVDGSDAKISRDRLADLISRAAATPGRIKIYGPETIVVRRSSFSNVANANSPAAVYRSGSSGTPTIVRTGFASQGESVANASHDSSEPQSAPDPPIDPLVEERLRQYVFAMIRNQYRALLEGFEIELEFDAKQADVLGEIQGIRHLTFPDGVPGWSNEMTEPIVAEARLYGRAVREDVQGTVRLTLTPYPGVVTARQSMRRGQRVTRGDLQYEPYSADGISLPEDVVRYPDDIIGMEVVGLVRNNVPLSFGAFAAPRVIRRGDLLEVQVGGGGIRVTTGAKALGDGAVGELIEIETISPKRRLLAKVVNSSLVEIMTQAPHVRSERAASSNQTAGR</sequence>
<reference evidence="4 5" key="1">
    <citation type="journal article" date="2013" name="Mar. Genomics">
        <title>Expression of sulfatases in Rhodopirellula baltica and the diversity of sulfatases in the genus Rhodopirellula.</title>
        <authorList>
            <person name="Wegner C.E."/>
            <person name="Richter-Heitmann T."/>
            <person name="Klindworth A."/>
            <person name="Klockow C."/>
            <person name="Richter M."/>
            <person name="Achstetter T."/>
            <person name="Glockner F.O."/>
            <person name="Harder J."/>
        </authorList>
    </citation>
    <scope>NUCLEOTIDE SEQUENCE [LARGE SCALE GENOMIC DNA]</scope>
    <source>
        <strain evidence="4 5">SM41</strain>
    </source>
</reference>
<evidence type="ECO:0000256" key="1">
    <source>
        <dbReference type="SAM" id="MobiDB-lite"/>
    </source>
</evidence>
<evidence type="ECO:0000256" key="2">
    <source>
        <dbReference type="SAM" id="SignalP"/>
    </source>
</evidence>
<feature type="signal peptide" evidence="2">
    <location>
        <begin position="1"/>
        <end position="28"/>
    </location>
</feature>
<evidence type="ECO:0000313" key="4">
    <source>
        <dbReference type="EMBL" id="EMI53799.1"/>
    </source>
</evidence>
<feature type="compositionally biased region" description="Polar residues" evidence="1">
    <location>
        <begin position="192"/>
        <end position="204"/>
    </location>
</feature>
<keyword evidence="4" id="KW-0966">Cell projection</keyword>
<proteinExistence type="predicted"/>
<feature type="domain" description="Flagella basal body P-ring formation protein FlgA SAF" evidence="3">
    <location>
        <begin position="307"/>
        <end position="430"/>
    </location>
</feature>
<keyword evidence="2" id="KW-0732">Signal</keyword>
<dbReference type="Pfam" id="PF13144">
    <property type="entry name" value="ChapFlgA"/>
    <property type="match status" value="1"/>
</dbReference>
<dbReference type="Proteomes" id="UP000011885">
    <property type="component" value="Unassembled WGS sequence"/>
</dbReference>
<evidence type="ECO:0000259" key="3">
    <source>
        <dbReference type="Pfam" id="PF13144"/>
    </source>
</evidence>
<dbReference type="InterPro" id="IPR039246">
    <property type="entry name" value="Flagellar_FlgA"/>
</dbReference>
<gene>
    <name evidence="4" type="ORF">RSSM_04771</name>
</gene>
<dbReference type="Gene3D" id="2.30.30.760">
    <property type="match status" value="1"/>
</dbReference>
<dbReference type="PANTHER" id="PTHR36307">
    <property type="entry name" value="FLAGELLA BASAL BODY P-RING FORMATION PROTEIN FLGA"/>
    <property type="match status" value="1"/>
</dbReference>
<dbReference type="InterPro" id="IPR017585">
    <property type="entry name" value="SAF_FlgA"/>
</dbReference>
<dbReference type="AlphaFoldDB" id="M5TXQ7"/>
<keyword evidence="5" id="KW-1185">Reference proteome</keyword>
<dbReference type="OrthoDB" id="236205at2"/>
<dbReference type="GO" id="GO:0044780">
    <property type="term" value="P:bacterial-type flagellum assembly"/>
    <property type="evidence" value="ECO:0007669"/>
    <property type="project" value="InterPro"/>
</dbReference>
<evidence type="ECO:0000313" key="5">
    <source>
        <dbReference type="Proteomes" id="UP000011885"/>
    </source>
</evidence>
<dbReference type="CDD" id="cd11614">
    <property type="entry name" value="SAF_CpaB_FlgA_like"/>
    <property type="match status" value="1"/>
</dbReference>
<dbReference type="EMBL" id="ANOH01000328">
    <property type="protein sequence ID" value="EMI53799.1"/>
    <property type="molecule type" value="Genomic_DNA"/>
</dbReference>